<dbReference type="EMBL" id="RMBX01000012">
    <property type="protein sequence ID" value="RPD39126.1"/>
    <property type="molecule type" value="Genomic_DNA"/>
</dbReference>
<proteinExistence type="predicted"/>
<dbReference type="InterPro" id="IPR032185">
    <property type="entry name" value="DUF5017"/>
</dbReference>
<dbReference type="Proteomes" id="UP000279089">
    <property type="component" value="Unassembled WGS sequence"/>
</dbReference>
<feature type="domain" description="DUF5017" evidence="2">
    <location>
        <begin position="17"/>
        <end position="186"/>
    </location>
</feature>
<accession>A0A3N4MBH2</accession>
<evidence type="ECO:0000256" key="1">
    <source>
        <dbReference type="SAM" id="SignalP"/>
    </source>
</evidence>
<comment type="caution">
    <text evidence="3">The sequence shown here is derived from an EMBL/GenBank/DDBJ whole genome shotgun (WGS) entry which is preliminary data.</text>
</comment>
<gene>
    <name evidence="3" type="ORF">EG028_21170</name>
</gene>
<feature type="signal peptide" evidence="1">
    <location>
        <begin position="1"/>
        <end position="19"/>
    </location>
</feature>
<dbReference type="AlphaFoldDB" id="A0A3N4MBH2"/>
<name>A0A3N4MBH2_9BACT</name>
<feature type="chain" id="PRO_5017994813" evidence="1">
    <location>
        <begin position="20"/>
        <end position="356"/>
    </location>
</feature>
<dbReference type="RefSeq" id="WP_120518277.1">
    <property type="nucleotide sequence ID" value="NZ_QXZY01000012.1"/>
</dbReference>
<evidence type="ECO:0000259" key="2">
    <source>
        <dbReference type="Pfam" id="PF16409"/>
    </source>
</evidence>
<dbReference type="Pfam" id="PF16409">
    <property type="entry name" value="DUF5017"/>
    <property type="match status" value="1"/>
</dbReference>
<evidence type="ECO:0000313" key="3">
    <source>
        <dbReference type="EMBL" id="RPD39126.1"/>
    </source>
</evidence>
<keyword evidence="1" id="KW-0732">Signal</keyword>
<dbReference type="PROSITE" id="PS51257">
    <property type="entry name" value="PROKAR_LIPOPROTEIN"/>
    <property type="match status" value="1"/>
</dbReference>
<organism evidence="3 4">
    <name type="scientific">Chitinophaga barathri</name>
    <dbReference type="NCBI Taxonomy" id="1647451"/>
    <lineage>
        <taxon>Bacteria</taxon>
        <taxon>Pseudomonadati</taxon>
        <taxon>Bacteroidota</taxon>
        <taxon>Chitinophagia</taxon>
        <taxon>Chitinophagales</taxon>
        <taxon>Chitinophagaceae</taxon>
        <taxon>Chitinophaga</taxon>
    </lineage>
</organism>
<evidence type="ECO:0000313" key="4">
    <source>
        <dbReference type="Proteomes" id="UP000279089"/>
    </source>
</evidence>
<keyword evidence="4" id="KW-1185">Reference proteome</keyword>
<sequence>MQYKFIWLICLTLMLGACSKELGELNEPQLEVTVDKTTFKVNEPVVFTFSGNQNNISFYSGEVFNDYAFKDGRTIDLTGQGATLDFFSQLSGTGTQAGQVTVWLSNNYNGKGDLPSVKAATWTEVTSSFKLATAATNVASGKLDVSTRVSKEQPLYIGFKYITKPQAVNGLARVWWIQSLAVRSKAEFLGTKELLLTDQESSGFRTINQYPADAPSLTTITATRVTLAGNKYKDPLDSIYNPAYSIYDPKSAIYDPKSPDYKPTAKVPVFVPYDPNSPYNDPETETWVISKPVFEDKVNLGPDKAVSIKGINLDVLDNYSYTYKTPGTYKVYFVATNHNIDGVKTVVRQLDLTITP</sequence>
<protein>
    <submittedName>
        <fullName evidence="3">DUF5017 domain-containing protein</fullName>
    </submittedName>
</protein>
<dbReference type="OrthoDB" id="1082472at2"/>
<reference evidence="4" key="1">
    <citation type="submission" date="2018-11" db="EMBL/GenBank/DDBJ databases">
        <title>Chitinophaga lutea sp.nov., isolate from arsenic contaminated soil.</title>
        <authorList>
            <person name="Zong Y."/>
        </authorList>
    </citation>
    <scope>NUCLEOTIDE SEQUENCE [LARGE SCALE GENOMIC DNA]</scope>
    <source>
        <strain evidence="4">YLT18</strain>
    </source>
</reference>